<reference evidence="1" key="1">
    <citation type="submission" date="2023-08" db="EMBL/GenBank/DDBJ databases">
        <title>Black Yeasts Isolated from many extreme environments.</title>
        <authorList>
            <person name="Coleine C."/>
            <person name="Stajich J.E."/>
            <person name="Selbmann L."/>
        </authorList>
    </citation>
    <scope>NUCLEOTIDE SEQUENCE</scope>
    <source>
        <strain evidence="1">CCFEE 5810</strain>
    </source>
</reference>
<accession>A0AAN7ZSL0</accession>
<organism evidence="1 2">
    <name type="scientific">Elasticomyces elasticus</name>
    <dbReference type="NCBI Taxonomy" id="574655"/>
    <lineage>
        <taxon>Eukaryota</taxon>
        <taxon>Fungi</taxon>
        <taxon>Dikarya</taxon>
        <taxon>Ascomycota</taxon>
        <taxon>Pezizomycotina</taxon>
        <taxon>Dothideomycetes</taxon>
        <taxon>Dothideomycetidae</taxon>
        <taxon>Mycosphaerellales</taxon>
        <taxon>Teratosphaeriaceae</taxon>
        <taxon>Elasticomyces</taxon>
    </lineage>
</organism>
<evidence type="ECO:0000313" key="1">
    <source>
        <dbReference type="EMBL" id="KAK5695823.1"/>
    </source>
</evidence>
<sequence length="367" mass="41223">MLDLAATALVKAQDHAAGRYTGSATSSLRPYTEAMSRLRVAIASPERALWEETAITVGLLALVEHLLTPETRWPSNHCGGLYAVLRLRGPQPASSKSAIIVALYYDSWSTTFLRPCLLGIASPFDHPICWDHRPVARGDVPPAVYKLRWMSHQLFLRLPTLIVLVRKLREFADVDAAKEAVNLAGTLLKICDDDVEIEFVRSLRTTETLYDKHREIKRASFQFDNTAQYFALLYYSQTRLLLFRLCRTLSAVSPATDLLEIPTHTIARMVENLFRSWQYTFITGVVGDHAVFMAVVAAWATLTDHPHLLEPELHAYELRIWLLGILNSTLTSQAADCRELDQLADLFAGGPRTGSTLVQRYLSTRSL</sequence>
<comment type="caution">
    <text evidence="1">The sequence shown here is derived from an EMBL/GenBank/DDBJ whole genome shotgun (WGS) entry which is preliminary data.</text>
</comment>
<evidence type="ECO:0008006" key="3">
    <source>
        <dbReference type="Google" id="ProtNLM"/>
    </source>
</evidence>
<gene>
    <name evidence="1" type="ORF">LTR97_008243</name>
</gene>
<evidence type="ECO:0000313" key="2">
    <source>
        <dbReference type="Proteomes" id="UP001310594"/>
    </source>
</evidence>
<proteinExistence type="predicted"/>
<dbReference type="Proteomes" id="UP001310594">
    <property type="component" value="Unassembled WGS sequence"/>
</dbReference>
<dbReference type="AlphaFoldDB" id="A0AAN7ZSL0"/>
<name>A0AAN7ZSL0_9PEZI</name>
<protein>
    <recommendedName>
        <fullName evidence="3">Transcription factor domain-containing protein</fullName>
    </recommendedName>
</protein>
<dbReference type="EMBL" id="JAVRQU010000013">
    <property type="protein sequence ID" value="KAK5695823.1"/>
    <property type="molecule type" value="Genomic_DNA"/>
</dbReference>